<gene>
    <name evidence="1" type="ORF">Vretifemale_12606</name>
</gene>
<protein>
    <submittedName>
        <fullName evidence="1">Uncharacterized protein</fullName>
    </submittedName>
</protein>
<reference evidence="1" key="1">
    <citation type="journal article" date="2021" name="Proc. Natl. Acad. Sci. U.S.A.">
        <title>Three genomes in the algal genus Volvox reveal the fate of a haploid sex-determining region after a transition to homothallism.</title>
        <authorList>
            <person name="Yamamoto K."/>
            <person name="Hamaji T."/>
            <person name="Kawai-Toyooka H."/>
            <person name="Matsuzaki R."/>
            <person name="Takahashi F."/>
            <person name="Nishimura Y."/>
            <person name="Kawachi M."/>
            <person name="Noguchi H."/>
            <person name="Minakuchi Y."/>
            <person name="Umen J.G."/>
            <person name="Toyoda A."/>
            <person name="Nozaki H."/>
        </authorList>
    </citation>
    <scope>NUCLEOTIDE SEQUENCE</scope>
    <source>
        <strain evidence="1">NIES-3786</strain>
    </source>
</reference>
<organism evidence="1 2">
    <name type="scientific">Volvox reticuliferus</name>
    <dbReference type="NCBI Taxonomy" id="1737510"/>
    <lineage>
        <taxon>Eukaryota</taxon>
        <taxon>Viridiplantae</taxon>
        <taxon>Chlorophyta</taxon>
        <taxon>core chlorophytes</taxon>
        <taxon>Chlorophyceae</taxon>
        <taxon>CS clade</taxon>
        <taxon>Chlamydomonadales</taxon>
        <taxon>Volvocaceae</taxon>
        <taxon>Volvox</taxon>
    </lineage>
</organism>
<sequence>MTYFSIRDLNSASTLTPLPDIAAADDDDDAIIPTAPSRRISPHSPRAAGICWSGSNGARQATSATISRCRAASSQQCATLCRCPVVKRQQRDNDPSIIMTEKINIFPKQIALPKWGR</sequence>
<dbReference type="AlphaFoldDB" id="A0A8J4CRY8"/>
<keyword evidence="2" id="KW-1185">Reference proteome</keyword>
<evidence type="ECO:0000313" key="1">
    <source>
        <dbReference type="EMBL" id="GIL83919.1"/>
    </source>
</evidence>
<dbReference type="EMBL" id="BNCP01000028">
    <property type="protein sequence ID" value="GIL83919.1"/>
    <property type="molecule type" value="Genomic_DNA"/>
</dbReference>
<evidence type="ECO:0000313" key="2">
    <source>
        <dbReference type="Proteomes" id="UP000747110"/>
    </source>
</evidence>
<comment type="caution">
    <text evidence="1">The sequence shown here is derived from an EMBL/GenBank/DDBJ whole genome shotgun (WGS) entry which is preliminary data.</text>
</comment>
<name>A0A8J4CRY8_9CHLO</name>
<dbReference type="Proteomes" id="UP000747110">
    <property type="component" value="Unassembled WGS sequence"/>
</dbReference>
<proteinExistence type="predicted"/>
<accession>A0A8J4CRY8</accession>